<dbReference type="Proteomes" id="UP001165121">
    <property type="component" value="Unassembled WGS sequence"/>
</dbReference>
<dbReference type="EMBL" id="BSXT01002161">
    <property type="protein sequence ID" value="GMF47518.1"/>
    <property type="molecule type" value="Genomic_DNA"/>
</dbReference>
<evidence type="ECO:0000313" key="3">
    <source>
        <dbReference type="Proteomes" id="UP001165121"/>
    </source>
</evidence>
<reference evidence="2" key="1">
    <citation type="submission" date="2023-04" db="EMBL/GenBank/DDBJ databases">
        <title>Phytophthora fragariaefolia NBRC 109709.</title>
        <authorList>
            <person name="Ichikawa N."/>
            <person name="Sato H."/>
            <person name="Tonouchi N."/>
        </authorList>
    </citation>
    <scope>NUCLEOTIDE SEQUENCE</scope>
    <source>
        <strain evidence="2">NBRC 109709</strain>
    </source>
</reference>
<gene>
    <name evidence="2" type="ORF">Pfra01_001798300</name>
</gene>
<name>A0A9W7CY45_9STRA</name>
<feature type="region of interest" description="Disordered" evidence="1">
    <location>
        <begin position="235"/>
        <end position="254"/>
    </location>
</feature>
<dbReference type="OrthoDB" id="129554at2759"/>
<organism evidence="2 3">
    <name type="scientific">Phytophthora fragariaefolia</name>
    <dbReference type="NCBI Taxonomy" id="1490495"/>
    <lineage>
        <taxon>Eukaryota</taxon>
        <taxon>Sar</taxon>
        <taxon>Stramenopiles</taxon>
        <taxon>Oomycota</taxon>
        <taxon>Peronosporomycetes</taxon>
        <taxon>Peronosporales</taxon>
        <taxon>Peronosporaceae</taxon>
        <taxon>Phytophthora</taxon>
    </lineage>
</organism>
<dbReference type="AlphaFoldDB" id="A0A9W7CY45"/>
<evidence type="ECO:0000256" key="1">
    <source>
        <dbReference type="SAM" id="MobiDB-lite"/>
    </source>
</evidence>
<evidence type="ECO:0000313" key="2">
    <source>
        <dbReference type="EMBL" id="GMF47518.1"/>
    </source>
</evidence>
<sequence>MGNKPKEVKQVLRAERAKFLLSEGFADISGKLSERIDALYSLSMAASNRVAGAVAGATKARFGVSEQPKILTKELLRRLEVAFTQTTYIGDALLALEAYLWRCWEVYNSCMYKAPYVAVVQSSGFGKSRMVFELARRAEKAKGGSVGDGSSSNLRLLYVCARLHKSTGYPVATTQLRNWLFPSRATTETMTCRLEAIYNYAVANWSTVQTTWTKLFTEATADESVMDELMKNFWQDKPTGTSPKQDDTNVNKNPNGKMVVLVVDEARSLLAEVNDKTNQFRIFRT</sequence>
<accession>A0A9W7CY45</accession>
<dbReference type="PANTHER" id="PTHR33266">
    <property type="entry name" value="CHROMOSOME 15, WHOLE GENOME SHOTGUN SEQUENCE"/>
    <property type="match status" value="1"/>
</dbReference>
<dbReference type="PANTHER" id="PTHR33266:SF1">
    <property type="entry name" value="F-BOX DOMAIN-CONTAINING PROTEIN"/>
    <property type="match status" value="1"/>
</dbReference>
<protein>
    <submittedName>
        <fullName evidence="2">Unnamed protein product</fullName>
    </submittedName>
</protein>
<comment type="caution">
    <text evidence="2">The sequence shown here is derived from an EMBL/GenBank/DDBJ whole genome shotgun (WGS) entry which is preliminary data.</text>
</comment>
<proteinExistence type="predicted"/>
<keyword evidence="3" id="KW-1185">Reference proteome</keyword>